<dbReference type="Pfam" id="PF00717">
    <property type="entry name" value="Peptidase_S24"/>
    <property type="match status" value="1"/>
</dbReference>
<dbReference type="InterPro" id="IPR001387">
    <property type="entry name" value="Cro/C1-type_HTH"/>
</dbReference>
<evidence type="ECO:0000313" key="6">
    <source>
        <dbReference type="Proteomes" id="UP000317550"/>
    </source>
</evidence>
<dbReference type="PANTHER" id="PTHR40661:SF3">
    <property type="entry name" value="FELS-1 PROPHAGE TRANSCRIPTIONAL REGULATOR"/>
    <property type="match status" value="1"/>
</dbReference>
<dbReference type="Proteomes" id="UP000317550">
    <property type="component" value="Chromosome"/>
</dbReference>
<dbReference type="OrthoDB" id="7428772at2"/>
<sequence length="243" mass="27758">MTLAERIRKRLDVIGRRPADLARYVGVKPPSISKWMNGGTKSVEGENLLRAAEYLQCNPNWLATGRGEELRAEPGNIRTEPRPASIYHDEDEVEEDEFEVMALRLKVSAGNGAIQWVMDDEGKRHRYSRRWAATLNIRFPEKLTTVLVDGDSMEPRIPNGASVTIYTHISSIRSGEVFAVDYLGEFYIKRLYREPDGAIRMTSDSPDKVRYPDRLIAAEHVDSLRVMGVVVDVKFKPVERPWW</sequence>
<gene>
    <name evidence="5" type="ORF">FNU76_06220</name>
</gene>
<dbReference type="EMBL" id="CP041730">
    <property type="protein sequence ID" value="QDQ25978.1"/>
    <property type="molecule type" value="Genomic_DNA"/>
</dbReference>
<evidence type="ECO:0000256" key="2">
    <source>
        <dbReference type="ARBA" id="ARBA00023125"/>
    </source>
</evidence>
<dbReference type="PROSITE" id="PS50943">
    <property type="entry name" value="HTH_CROC1"/>
    <property type="match status" value="1"/>
</dbReference>
<feature type="domain" description="HTH cro/C1-type" evidence="4">
    <location>
        <begin position="19"/>
        <end position="62"/>
    </location>
</feature>
<proteinExistence type="predicted"/>
<dbReference type="InterPro" id="IPR039418">
    <property type="entry name" value="LexA-like"/>
</dbReference>
<dbReference type="CDD" id="cd06529">
    <property type="entry name" value="S24_LexA-like"/>
    <property type="match status" value="1"/>
</dbReference>
<dbReference type="AlphaFoldDB" id="A0A516SD59"/>
<organism evidence="5 6">
    <name type="scientific">Chitinimonas arctica</name>
    <dbReference type="NCBI Taxonomy" id="2594795"/>
    <lineage>
        <taxon>Bacteria</taxon>
        <taxon>Pseudomonadati</taxon>
        <taxon>Pseudomonadota</taxon>
        <taxon>Betaproteobacteria</taxon>
        <taxon>Neisseriales</taxon>
        <taxon>Chitinibacteraceae</taxon>
        <taxon>Chitinimonas</taxon>
    </lineage>
</organism>
<evidence type="ECO:0000256" key="3">
    <source>
        <dbReference type="ARBA" id="ARBA00023163"/>
    </source>
</evidence>
<dbReference type="InterPro" id="IPR010982">
    <property type="entry name" value="Lambda_DNA-bd_dom_sf"/>
</dbReference>
<dbReference type="PANTHER" id="PTHR40661">
    <property type="match status" value="1"/>
</dbReference>
<keyword evidence="2" id="KW-0238">DNA-binding</keyword>
<evidence type="ECO:0000256" key="1">
    <source>
        <dbReference type="ARBA" id="ARBA00023015"/>
    </source>
</evidence>
<dbReference type="CDD" id="cd00093">
    <property type="entry name" value="HTH_XRE"/>
    <property type="match status" value="1"/>
</dbReference>
<keyword evidence="6" id="KW-1185">Reference proteome</keyword>
<dbReference type="InterPro" id="IPR036286">
    <property type="entry name" value="LexA/Signal_pep-like_sf"/>
</dbReference>
<dbReference type="KEGG" id="cari:FNU76_06220"/>
<dbReference type="GO" id="GO:0003677">
    <property type="term" value="F:DNA binding"/>
    <property type="evidence" value="ECO:0007669"/>
    <property type="project" value="UniProtKB-KW"/>
</dbReference>
<reference evidence="6" key="1">
    <citation type="submission" date="2019-07" db="EMBL/GenBank/DDBJ databases">
        <title>Chitinimonas sp. nov., isolated from Ny-Alesund, arctica soil.</title>
        <authorList>
            <person name="Xu Q."/>
            <person name="Peng F."/>
        </authorList>
    </citation>
    <scope>NUCLEOTIDE SEQUENCE [LARGE SCALE GENOMIC DNA]</scope>
    <source>
        <strain evidence="6">R3-44</strain>
    </source>
</reference>
<dbReference type="SUPFAM" id="SSF47413">
    <property type="entry name" value="lambda repressor-like DNA-binding domains"/>
    <property type="match status" value="1"/>
</dbReference>
<keyword evidence="1" id="KW-0805">Transcription regulation</keyword>
<accession>A0A516SD59</accession>
<dbReference type="SMART" id="SM00530">
    <property type="entry name" value="HTH_XRE"/>
    <property type="match status" value="1"/>
</dbReference>
<dbReference type="Pfam" id="PF01381">
    <property type="entry name" value="HTH_3"/>
    <property type="match status" value="1"/>
</dbReference>
<dbReference type="Gene3D" id="1.10.260.40">
    <property type="entry name" value="lambda repressor-like DNA-binding domains"/>
    <property type="match status" value="1"/>
</dbReference>
<dbReference type="InterPro" id="IPR015927">
    <property type="entry name" value="Peptidase_S24_S26A/B/C"/>
</dbReference>
<evidence type="ECO:0000313" key="5">
    <source>
        <dbReference type="EMBL" id="QDQ25978.1"/>
    </source>
</evidence>
<protein>
    <submittedName>
        <fullName evidence="5">Helix-turn-helix transcriptional regulator</fullName>
    </submittedName>
</protein>
<dbReference type="RefSeq" id="WP_143856901.1">
    <property type="nucleotide sequence ID" value="NZ_CP041730.1"/>
</dbReference>
<keyword evidence="3" id="KW-0804">Transcription</keyword>
<dbReference type="SUPFAM" id="SSF51306">
    <property type="entry name" value="LexA/Signal peptidase"/>
    <property type="match status" value="1"/>
</dbReference>
<dbReference type="Gene3D" id="2.10.109.10">
    <property type="entry name" value="Umud Fragment, subunit A"/>
    <property type="match status" value="1"/>
</dbReference>
<evidence type="ECO:0000259" key="4">
    <source>
        <dbReference type="PROSITE" id="PS50943"/>
    </source>
</evidence>
<name>A0A516SD59_9NEIS</name>